<name>A0ABU1Q318_9PSEU</name>
<proteinExistence type="predicted"/>
<dbReference type="Proteomes" id="UP001268819">
    <property type="component" value="Unassembled WGS sequence"/>
</dbReference>
<dbReference type="InterPro" id="IPR051396">
    <property type="entry name" value="Bact_Antivir_Def_Nuclease"/>
</dbReference>
<gene>
    <name evidence="3" type="ORF">J2S66_005670</name>
</gene>
<dbReference type="Pfam" id="PF13304">
    <property type="entry name" value="AAA_21"/>
    <property type="match status" value="1"/>
</dbReference>
<evidence type="ECO:0000313" key="3">
    <source>
        <dbReference type="EMBL" id="MDR6597286.1"/>
    </source>
</evidence>
<dbReference type="InterPro" id="IPR003959">
    <property type="entry name" value="ATPase_AAA_core"/>
</dbReference>
<dbReference type="InterPro" id="IPR014592">
    <property type="entry name" value="P-loop_UCP034888"/>
</dbReference>
<dbReference type="SUPFAM" id="SSF52540">
    <property type="entry name" value="P-loop containing nucleoside triphosphate hydrolases"/>
    <property type="match status" value="1"/>
</dbReference>
<dbReference type="InterPro" id="IPR022532">
    <property type="entry name" value="DUF3696"/>
</dbReference>
<organism evidence="3 4">
    <name type="scientific">Saccharothrix longispora</name>
    <dbReference type="NCBI Taxonomy" id="33920"/>
    <lineage>
        <taxon>Bacteria</taxon>
        <taxon>Bacillati</taxon>
        <taxon>Actinomycetota</taxon>
        <taxon>Actinomycetes</taxon>
        <taxon>Pseudonocardiales</taxon>
        <taxon>Pseudonocardiaceae</taxon>
        <taxon>Saccharothrix</taxon>
    </lineage>
</organism>
<dbReference type="EMBL" id="JAVDSG010000001">
    <property type="protein sequence ID" value="MDR6597286.1"/>
    <property type="molecule type" value="Genomic_DNA"/>
</dbReference>
<sequence length="371" mass="40138">MIELVEVTNLKRFLTASVPLGRLNLLTGLNGTGKSTFVQALLLAKQAAGIGRSGVVALNDVHGLALGEAQEVLHPLAEEPAIVLGLRCDDGEVGIRFDVPAKRSLNLPFTTDTDLPASLSGASGRLFCYLNAERLGPRDQLAMTSGDVEDLGVGVRGEYTAQVLAAHESTRVDRDVLHPETDSEVNRGVKTLRTQVELWASEIIRPVEITASWRPGLSASTIRFREPGLFGSEIRPGNTGFGFSYALPIIVAGLRMRPGSLFIVENPEAHLHPAGQSRMGRFLARLARFGVQVVVETHSDHVLNGVRLAVVEGVSVGHADVLTYFFGERSGDGPTPIRMNAKGSLESWPEGFFDQIEHDLGRLSRAGRRQR</sequence>
<reference evidence="3 4" key="1">
    <citation type="submission" date="2023-07" db="EMBL/GenBank/DDBJ databases">
        <title>Sequencing the genomes of 1000 actinobacteria strains.</title>
        <authorList>
            <person name="Klenk H.-P."/>
        </authorList>
    </citation>
    <scope>NUCLEOTIDE SEQUENCE [LARGE SCALE GENOMIC DNA]</scope>
    <source>
        <strain evidence="3 4">DSM 43749</strain>
    </source>
</reference>
<keyword evidence="4" id="KW-1185">Reference proteome</keyword>
<dbReference type="InterPro" id="IPR027417">
    <property type="entry name" value="P-loop_NTPase"/>
</dbReference>
<dbReference type="Gene3D" id="3.40.50.300">
    <property type="entry name" value="P-loop containing nucleotide triphosphate hydrolases"/>
    <property type="match status" value="2"/>
</dbReference>
<feature type="domain" description="DUF3696" evidence="1">
    <location>
        <begin position="319"/>
        <end position="363"/>
    </location>
</feature>
<dbReference type="Pfam" id="PF12476">
    <property type="entry name" value="DUF3696"/>
    <property type="match status" value="1"/>
</dbReference>
<dbReference type="PIRSF" id="PIRSF034888">
    <property type="entry name" value="P-loop_UCP034888"/>
    <property type="match status" value="1"/>
</dbReference>
<dbReference type="PANTHER" id="PTHR43581">
    <property type="entry name" value="ATP/GTP PHOSPHATASE"/>
    <property type="match status" value="1"/>
</dbReference>
<evidence type="ECO:0000259" key="1">
    <source>
        <dbReference type="Pfam" id="PF12476"/>
    </source>
</evidence>
<protein>
    <submittedName>
        <fullName evidence="3">ATPase</fullName>
    </submittedName>
</protein>
<evidence type="ECO:0000313" key="4">
    <source>
        <dbReference type="Proteomes" id="UP001268819"/>
    </source>
</evidence>
<dbReference type="RefSeq" id="WP_310310368.1">
    <property type="nucleotide sequence ID" value="NZ_BAAAXB010000001.1"/>
</dbReference>
<accession>A0ABU1Q318</accession>
<feature type="domain" description="ATPase AAA-type core" evidence="2">
    <location>
        <begin position="231"/>
        <end position="304"/>
    </location>
</feature>
<comment type="caution">
    <text evidence="3">The sequence shown here is derived from an EMBL/GenBank/DDBJ whole genome shotgun (WGS) entry which is preliminary data.</text>
</comment>
<dbReference type="PANTHER" id="PTHR43581:SF2">
    <property type="entry name" value="EXCINUCLEASE ATPASE SUBUNIT"/>
    <property type="match status" value="1"/>
</dbReference>
<evidence type="ECO:0000259" key="2">
    <source>
        <dbReference type="Pfam" id="PF13304"/>
    </source>
</evidence>